<dbReference type="EMBL" id="BLRX01000041">
    <property type="protein sequence ID" value="GFP25119.1"/>
    <property type="molecule type" value="Genomic_DNA"/>
</dbReference>
<evidence type="ECO:0000313" key="14">
    <source>
        <dbReference type="Proteomes" id="UP000580051"/>
    </source>
</evidence>
<evidence type="ECO:0000313" key="5">
    <source>
        <dbReference type="EMBL" id="GFP36060.1"/>
    </source>
</evidence>
<evidence type="ECO:0000313" key="3">
    <source>
        <dbReference type="EMBL" id="GFP25119.1"/>
    </source>
</evidence>
<evidence type="ECO:0008006" key="15">
    <source>
        <dbReference type="Google" id="ProtNLM"/>
    </source>
</evidence>
<evidence type="ECO:0000313" key="7">
    <source>
        <dbReference type="EMBL" id="GFP38555.1"/>
    </source>
</evidence>
<name>A0A6V8Q0R8_9ACTN</name>
<sequence length="99" mass="11762">MKYYAWDNEKNRRLKTERNVSFEEVVFHIERGQLLDIVEHPNPDKYEGQRIFIVNINDYAYLVPFVETEEEVVLKTIIPSRKATRKYLRGDGDGKDSVK</sequence>
<dbReference type="Proteomes" id="UP000543224">
    <property type="component" value="Unassembled WGS sequence"/>
</dbReference>
<evidence type="ECO:0000313" key="11">
    <source>
        <dbReference type="Proteomes" id="UP000569018"/>
    </source>
</evidence>
<evidence type="ECO:0000313" key="4">
    <source>
        <dbReference type="EMBL" id="GFP33158.1"/>
    </source>
</evidence>
<evidence type="ECO:0000313" key="13">
    <source>
        <dbReference type="Proteomes" id="UP000576480"/>
    </source>
</evidence>
<dbReference type="AlphaFoldDB" id="A0A6V8Q0R8"/>
<dbReference type="Gene3D" id="3.10.450.530">
    <property type="entry name" value="Ribonuclease toxin, BrnT, of type II toxin-antitoxin system"/>
    <property type="match status" value="1"/>
</dbReference>
<organism evidence="6 9">
    <name type="scientific">Candidatus Hakubella thermalkaliphila</name>
    <dbReference type="NCBI Taxonomy" id="2754717"/>
    <lineage>
        <taxon>Bacteria</taxon>
        <taxon>Bacillati</taxon>
        <taxon>Actinomycetota</taxon>
        <taxon>Actinomycetota incertae sedis</taxon>
        <taxon>Candidatus Hakubellales</taxon>
        <taxon>Candidatus Hakubellaceae</taxon>
        <taxon>Candidatus Hakubella</taxon>
    </lineage>
</organism>
<reference evidence="8 9" key="1">
    <citation type="journal article" date="2020" name="Front. Microbiol.">
        <title>Single-cell genomics of novel Actinobacteria with the Wood-Ljungdahl pathway discovered in a serpentinizing system.</title>
        <authorList>
            <person name="Merino N."/>
            <person name="Kawai M."/>
            <person name="Boyd E.S."/>
            <person name="Colman D.R."/>
            <person name="McGlynn S.E."/>
            <person name="Nealson K.H."/>
            <person name="Kurokawa K."/>
            <person name="Hongoh Y."/>
        </authorList>
    </citation>
    <scope>NUCLEOTIDE SEQUENCE [LARGE SCALE GENOMIC DNA]</scope>
    <source>
        <strain evidence="1 12">S03</strain>
        <strain evidence="2 14">S06</strain>
        <strain evidence="3 8">S25</strain>
        <strain evidence="4 10">S42</strain>
        <strain evidence="5 13">S43</strain>
        <strain evidence="6 9">S44</strain>
        <strain evidence="7 11">S47</strain>
    </source>
</reference>
<evidence type="ECO:0000313" key="12">
    <source>
        <dbReference type="Proteomes" id="UP000574717"/>
    </source>
</evidence>
<dbReference type="EMBL" id="BLSD01000008">
    <property type="protein sequence ID" value="GFP38555.1"/>
    <property type="molecule type" value="Genomic_DNA"/>
</dbReference>
<comment type="caution">
    <text evidence="6">The sequence shown here is derived from an EMBL/GenBank/DDBJ whole genome shotgun (WGS) entry which is preliminary data.</text>
</comment>
<evidence type="ECO:0000313" key="1">
    <source>
        <dbReference type="EMBL" id="GFP19599.1"/>
    </source>
</evidence>
<dbReference type="EMBL" id="BLSC01000140">
    <property type="protein sequence ID" value="GFP37704.1"/>
    <property type="molecule type" value="Genomic_DNA"/>
</dbReference>
<dbReference type="EMBL" id="BLRV01000028">
    <property type="protein sequence ID" value="GFP21246.1"/>
    <property type="molecule type" value="Genomic_DNA"/>
</dbReference>
<dbReference type="EMBL" id="BLRU01000106">
    <property type="protein sequence ID" value="GFP19599.1"/>
    <property type="molecule type" value="Genomic_DNA"/>
</dbReference>
<protein>
    <recommendedName>
        <fullName evidence="15">Toxin</fullName>
    </recommendedName>
</protein>
<dbReference type="Proteomes" id="UP000561271">
    <property type="component" value="Unassembled WGS sequence"/>
</dbReference>
<dbReference type="InterPro" id="IPR038573">
    <property type="entry name" value="BrnT_sf"/>
</dbReference>
<dbReference type="Proteomes" id="UP000580051">
    <property type="component" value="Unassembled WGS sequence"/>
</dbReference>
<dbReference type="EMBL" id="BLSB01000380">
    <property type="protein sequence ID" value="GFP36060.1"/>
    <property type="molecule type" value="Genomic_DNA"/>
</dbReference>
<dbReference type="Proteomes" id="UP000569018">
    <property type="component" value="Unassembled WGS sequence"/>
</dbReference>
<dbReference type="Proteomes" id="UP000568877">
    <property type="component" value="Unassembled WGS sequence"/>
</dbReference>
<dbReference type="EMBL" id="BLSA01000299">
    <property type="protein sequence ID" value="GFP33158.1"/>
    <property type="molecule type" value="Genomic_DNA"/>
</dbReference>
<evidence type="ECO:0000313" key="2">
    <source>
        <dbReference type="EMBL" id="GFP21246.1"/>
    </source>
</evidence>
<evidence type="ECO:0000313" key="6">
    <source>
        <dbReference type="EMBL" id="GFP37704.1"/>
    </source>
</evidence>
<proteinExistence type="predicted"/>
<evidence type="ECO:0000313" key="9">
    <source>
        <dbReference type="Proteomes" id="UP000561271"/>
    </source>
</evidence>
<evidence type="ECO:0000313" key="8">
    <source>
        <dbReference type="Proteomes" id="UP000543224"/>
    </source>
</evidence>
<gene>
    <name evidence="1" type="ORF">HKBW3S03_01104</name>
    <name evidence="2" type="ORF">HKBW3S06_00472</name>
    <name evidence="3" type="ORF">HKBW3S25_00569</name>
    <name evidence="4" type="ORF">HKBW3S42_01479</name>
    <name evidence="5" type="ORF">HKBW3S43_01847</name>
    <name evidence="6" type="ORF">HKBW3S44_01381</name>
    <name evidence="7" type="ORF">HKBW3S47_00256</name>
</gene>
<accession>A0A6V8Q0R8</accession>
<dbReference type="Proteomes" id="UP000576480">
    <property type="component" value="Unassembled WGS sequence"/>
</dbReference>
<dbReference type="RefSeq" id="WP_176226380.1">
    <property type="nucleotide sequence ID" value="NZ_BLRU01000106.1"/>
</dbReference>
<dbReference type="Proteomes" id="UP000574717">
    <property type="component" value="Unassembled WGS sequence"/>
</dbReference>
<evidence type="ECO:0000313" key="10">
    <source>
        <dbReference type="Proteomes" id="UP000568877"/>
    </source>
</evidence>